<dbReference type="EMBL" id="CM046395">
    <property type="protein sequence ID" value="KAI8542731.1"/>
    <property type="molecule type" value="Genomic_DNA"/>
</dbReference>
<accession>A0ACC0MPN8</accession>
<keyword evidence="2" id="KW-1185">Reference proteome</keyword>
<name>A0ACC0MPN8_RHOML</name>
<protein>
    <submittedName>
        <fullName evidence="1">Uncharacterized protein</fullName>
    </submittedName>
</protein>
<evidence type="ECO:0000313" key="2">
    <source>
        <dbReference type="Proteomes" id="UP001062846"/>
    </source>
</evidence>
<proteinExistence type="predicted"/>
<evidence type="ECO:0000313" key="1">
    <source>
        <dbReference type="EMBL" id="KAI8542731.1"/>
    </source>
</evidence>
<sequence length="163" mass="18642">MDQWHGGYFTNLMESDSHEEQFVMESQCLNPNAQVFTQETQFTDEMGSIPKKPPRGGNFTMEEDKLLVSVWLNTSMDPIQGDNNVAMDNFVDVERPAGRKGEKERSCQEQPMKPMKRKNKDITSSTQFAGTLDEIKRKQNQEFYLLNCLKEALNGKRGALSIL</sequence>
<gene>
    <name evidence="1" type="ORF">RHMOL_Rhmol08G0162100</name>
</gene>
<organism evidence="1 2">
    <name type="scientific">Rhododendron molle</name>
    <name type="common">Chinese azalea</name>
    <name type="synonym">Azalea mollis</name>
    <dbReference type="NCBI Taxonomy" id="49168"/>
    <lineage>
        <taxon>Eukaryota</taxon>
        <taxon>Viridiplantae</taxon>
        <taxon>Streptophyta</taxon>
        <taxon>Embryophyta</taxon>
        <taxon>Tracheophyta</taxon>
        <taxon>Spermatophyta</taxon>
        <taxon>Magnoliopsida</taxon>
        <taxon>eudicotyledons</taxon>
        <taxon>Gunneridae</taxon>
        <taxon>Pentapetalae</taxon>
        <taxon>asterids</taxon>
        <taxon>Ericales</taxon>
        <taxon>Ericaceae</taxon>
        <taxon>Ericoideae</taxon>
        <taxon>Rhodoreae</taxon>
        <taxon>Rhododendron</taxon>
    </lineage>
</organism>
<reference evidence="1" key="1">
    <citation type="submission" date="2022-02" db="EMBL/GenBank/DDBJ databases">
        <title>Plant Genome Project.</title>
        <authorList>
            <person name="Zhang R.-G."/>
        </authorList>
    </citation>
    <scope>NUCLEOTIDE SEQUENCE</scope>
    <source>
        <strain evidence="1">AT1</strain>
    </source>
</reference>
<comment type="caution">
    <text evidence="1">The sequence shown here is derived from an EMBL/GenBank/DDBJ whole genome shotgun (WGS) entry which is preliminary data.</text>
</comment>
<dbReference type="Proteomes" id="UP001062846">
    <property type="component" value="Chromosome 8"/>
</dbReference>